<dbReference type="PANTHER" id="PTHR11748:SF114">
    <property type="entry name" value="ARYL-ALCOHOL OXIDASE VANILLYL-ALCOHOL OXIDASE (AFU_ORTHOLOGUE AFUA_3G09500)-RELATED"/>
    <property type="match status" value="1"/>
</dbReference>
<keyword evidence="6" id="KW-1185">Reference proteome</keyword>
<dbReference type="InterPro" id="IPR016171">
    <property type="entry name" value="Vanillyl_alc_oxidase_C-sub2"/>
</dbReference>
<gene>
    <name evidence="5" type="ORF">GCM10022403_086820</name>
</gene>
<evidence type="ECO:0000313" key="5">
    <source>
        <dbReference type="EMBL" id="GAA3841214.1"/>
    </source>
</evidence>
<accession>A0ABP7JCM9</accession>
<evidence type="ECO:0000256" key="1">
    <source>
        <dbReference type="ARBA" id="ARBA00022630"/>
    </source>
</evidence>
<name>A0ABP7JCM9_9ACTN</name>
<dbReference type="PROSITE" id="PS51387">
    <property type="entry name" value="FAD_PCMH"/>
    <property type="match status" value="1"/>
</dbReference>
<dbReference type="RefSeq" id="WP_275768943.1">
    <property type="nucleotide sequence ID" value="NZ_BAABDE010000039.1"/>
</dbReference>
<keyword evidence="2" id="KW-0274">FAD</keyword>
<dbReference type="SUPFAM" id="SSF55103">
    <property type="entry name" value="FAD-linked oxidases, C-terminal domain"/>
    <property type="match status" value="1"/>
</dbReference>
<dbReference type="Proteomes" id="UP001501009">
    <property type="component" value="Unassembled WGS sequence"/>
</dbReference>
<dbReference type="Gene3D" id="3.30.465.10">
    <property type="match status" value="1"/>
</dbReference>
<dbReference type="Gene3D" id="1.10.45.10">
    <property type="entry name" value="Vanillyl-alcohol Oxidase, Chain A, domain 4"/>
    <property type="match status" value="1"/>
</dbReference>
<feature type="domain" description="FAD-binding PCMH-type" evidence="4">
    <location>
        <begin position="46"/>
        <end position="232"/>
    </location>
</feature>
<dbReference type="InterPro" id="IPR006094">
    <property type="entry name" value="Oxid_FAD_bind_N"/>
</dbReference>
<dbReference type="PANTHER" id="PTHR11748">
    <property type="entry name" value="D-LACTATE DEHYDROGENASE"/>
    <property type="match status" value="1"/>
</dbReference>
<proteinExistence type="predicted"/>
<dbReference type="Gene3D" id="3.40.462.10">
    <property type="entry name" value="FAD-linked oxidases, C-terminal domain"/>
    <property type="match status" value="1"/>
</dbReference>
<reference evidence="6" key="1">
    <citation type="journal article" date="2019" name="Int. J. Syst. Evol. Microbiol.">
        <title>The Global Catalogue of Microorganisms (GCM) 10K type strain sequencing project: providing services to taxonomists for standard genome sequencing and annotation.</title>
        <authorList>
            <consortium name="The Broad Institute Genomics Platform"/>
            <consortium name="The Broad Institute Genome Sequencing Center for Infectious Disease"/>
            <person name="Wu L."/>
            <person name="Ma J."/>
        </authorList>
    </citation>
    <scope>NUCLEOTIDE SEQUENCE [LARGE SCALE GENOMIC DNA]</scope>
    <source>
        <strain evidence="6">JCM 17138</strain>
    </source>
</reference>
<comment type="caution">
    <text evidence="5">The sequence shown here is derived from an EMBL/GenBank/DDBJ whole genome shotgun (WGS) entry which is preliminary data.</text>
</comment>
<dbReference type="SUPFAM" id="SSF56176">
    <property type="entry name" value="FAD-binding/transporter-associated domain-like"/>
    <property type="match status" value="1"/>
</dbReference>
<dbReference type="InterPro" id="IPR036318">
    <property type="entry name" value="FAD-bd_PCMH-like_sf"/>
</dbReference>
<evidence type="ECO:0000259" key="4">
    <source>
        <dbReference type="PROSITE" id="PS51387"/>
    </source>
</evidence>
<keyword evidence="1" id="KW-0285">Flavoprotein</keyword>
<evidence type="ECO:0000256" key="2">
    <source>
        <dbReference type="ARBA" id="ARBA00022827"/>
    </source>
</evidence>
<dbReference type="InterPro" id="IPR016167">
    <property type="entry name" value="FAD-bd_PCMH_sub1"/>
</dbReference>
<sequence length="524" mass="58387">MSDPVPFELPDAVRDEFVAVVGRDNALVTDEERDEYRDPYWPTEDRTYDSSLVLFPTTTEQVQDIVRVANRHEVPVWASSQGRNNGYGGPSARVKGSVLISFRKMDRVLEVDTELAYAVVEPGARWYDLYDVLHEQGDELLVSVPDIGWGSVIGNSLDNGQTFLPNGSDFNTLNGLEVVLADGSLLRTGFGAQEDNPTWHLYKRGLGPVVDPLFAQSNYGIVTKAGVWLQRRPKAYAPLYLSVPRYHQLAQVIDVVRELRLDGILRGIPYVLDLLTVGDAHFPEFKGRIPPPGTPAMPEERLDAIADETGLGRWGVRTALWGDPEVIDVHERRIREAWSAIEGGEVRRLATYTAENWHEIKDAGLIDRISGGVPSSDILDSLPDFVGHVGFSPVVPLRGEEVAKVVQQIKDKVVERTGVNFSAQVFVTNERSAIVVSAMFFNRHDAGHLRATIDTAKELLVQLGQQGYAEYRSHLDFSDLAQDQLAFGDHAYRRFAETIKDAVDPKGILSPGRHGIWPARYRAR</sequence>
<protein>
    <submittedName>
        <fullName evidence="5">FAD-binding oxidoreductase</fullName>
    </submittedName>
</protein>
<evidence type="ECO:0000256" key="3">
    <source>
        <dbReference type="ARBA" id="ARBA00023002"/>
    </source>
</evidence>
<dbReference type="InterPro" id="IPR016164">
    <property type="entry name" value="FAD-linked_Oxase-like_C"/>
</dbReference>
<dbReference type="InterPro" id="IPR016166">
    <property type="entry name" value="FAD-bd_PCMH"/>
</dbReference>
<dbReference type="EMBL" id="BAABDE010000039">
    <property type="protein sequence ID" value="GAA3841214.1"/>
    <property type="molecule type" value="Genomic_DNA"/>
</dbReference>
<keyword evidence="3" id="KW-0560">Oxidoreductase</keyword>
<dbReference type="Gene3D" id="3.30.43.10">
    <property type="entry name" value="Uridine Diphospho-n-acetylenolpyruvylglucosamine Reductase, domain 2"/>
    <property type="match status" value="1"/>
</dbReference>
<organism evidence="5 6">
    <name type="scientific">Streptomyces coacervatus</name>
    <dbReference type="NCBI Taxonomy" id="647381"/>
    <lineage>
        <taxon>Bacteria</taxon>
        <taxon>Bacillati</taxon>
        <taxon>Actinomycetota</taxon>
        <taxon>Actinomycetes</taxon>
        <taxon>Kitasatosporales</taxon>
        <taxon>Streptomycetaceae</taxon>
        <taxon>Streptomyces</taxon>
    </lineage>
</organism>
<dbReference type="InterPro" id="IPR016170">
    <property type="entry name" value="Cytok_DH_C_sf"/>
</dbReference>
<dbReference type="Pfam" id="PF01565">
    <property type="entry name" value="FAD_binding_4"/>
    <property type="match status" value="1"/>
</dbReference>
<dbReference type="InterPro" id="IPR016169">
    <property type="entry name" value="FAD-bd_PCMH_sub2"/>
</dbReference>
<evidence type="ECO:0000313" key="6">
    <source>
        <dbReference type="Proteomes" id="UP001501009"/>
    </source>
</evidence>